<reference evidence="1" key="1">
    <citation type="submission" date="2020-05" db="EMBL/GenBank/DDBJ databases">
        <authorList>
            <person name="Chiriac C."/>
            <person name="Salcher M."/>
            <person name="Ghai R."/>
            <person name="Kavagutti S V."/>
        </authorList>
    </citation>
    <scope>NUCLEOTIDE SEQUENCE</scope>
</reference>
<organism evidence="1">
    <name type="scientific">uncultured Caudovirales phage</name>
    <dbReference type="NCBI Taxonomy" id="2100421"/>
    <lineage>
        <taxon>Viruses</taxon>
        <taxon>Duplodnaviria</taxon>
        <taxon>Heunggongvirae</taxon>
        <taxon>Uroviricota</taxon>
        <taxon>Caudoviricetes</taxon>
        <taxon>Peduoviridae</taxon>
        <taxon>Maltschvirus</taxon>
        <taxon>Maltschvirus maltsch</taxon>
    </lineage>
</organism>
<accession>A0A6J5QI58</accession>
<sequence length="154" mass="17421">MTKIHNECSFMSEKGIAIIEERYNAKYVFESCIKDSRGSWCDWPSAIFYTETPHPEGSNYFAIYHFSGMAEANMTMIANGISAVQGDIYGIDTGDGIIYSRYRHDYRVHNECMVDGGRDYLRSDGNGKSAVLRVVKDKLVKVVDYAYDTGLPLQ</sequence>
<evidence type="ECO:0000313" key="1">
    <source>
        <dbReference type="EMBL" id="CAB4182056.1"/>
    </source>
</evidence>
<dbReference type="EMBL" id="LR797022">
    <property type="protein sequence ID" value="CAB4182056.1"/>
    <property type="molecule type" value="Genomic_DNA"/>
</dbReference>
<name>A0A6J5QI58_9CAUD</name>
<gene>
    <name evidence="1" type="ORF">UFOVP1071_129</name>
</gene>
<protein>
    <submittedName>
        <fullName evidence="1">Uncharacterized protein</fullName>
    </submittedName>
</protein>
<proteinExistence type="predicted"/>